<evidence type="ECO:0000256" key="6">
    <source>
        <dbReference type="ARBA" id="ARBA00022741"/>
    </source>
</evidence>
<protein>
    <recommendedName>
        <fullName evidence="2">Phosphopantetheine adenylyltransferase</fullName>
        <ecNumber evidence="1">2.7.7.3</ecNumber>
    </recommendedName>
</protein>
<evidence type="ECO:0000256" key="5">
    <source>
        <dbReference type="ARBA" id="ARBA00022695"/>
    </source>
</evidence>
<accession>A0A6P1ZAX7</accession>
<keyword evidence="3" id="KW-0963">Cytoplasm</keyword>
<dbReference type="GO" id="GO:0015937">
    <property type="term" value="P:coenzyme A biosynthetic process"/>
    <property type="evidence" value="ECO:0007669"/>
    <property type="project" value="UniProtKB-KW"/>
</dbReference>
<evidence type="ECO:0000256" key="2">
    <source>
        <dbReference type="ARBA" id="ARBA00013868"/>
    </source>
</evidence>
<name>A0A6P1ZAX7_9BACT</name>
<keyword evidence="6" id="KW-0547">Nucleotide-binding</keyword>
<dbReference type="EMBL" id="QMIF01000320">
    <property type="protein sequence ID" value="TVM24573.1"/>
    <property type="molecule type" value="Genomic_DNA"/>
</dbReference>
<gene>
    <name evidence="12" type="ORF">DQK91_23345</name>
</gene>
<reference evidence="12 13" key="1">
    <citation type="submission" date="2018-06" db="EMBL/GenBank/DDBJ databases">
        <title>Complete genome of Desulfovibrio marinus P48SEP.</title>
        <authorList>
            <person name="Crispim J.S."/>
            <person name="Vidigal P.M.P."/>
            <person name="Silva L.C.F."/>
            <person name="Araujo L.C."/>
            <person name="Laguardia C.N."/>
            <person name="Dias R.S."/>
            <person name="Sousa M.P."/>
            <person name="Paula S.O."/>
            <person name="Silva C."/>
        </authorList>
    </citation>
    <scope>NUCLEOTIDE SEQUENCE [LARGE SCALE GENOMIC DNA]</scope>
    <source>
        <strain evidence="12 13">P48SEP</strain>
    </source>
</reference>
<dbReference type="Proteomes" id="UP000434052">
    <property type="component" value="Unassembled WGS sequence"/>
</dbReference>
<evidence type="ECO:0000256" key="4">
    <source>
        <dbReference type="ARBA" id="ARBA00022679"/>
    </source>
</evidence>
<dbReference type="GO" id="GO:0004595">
    <property type="term" value="F:pantetheine-phosphate adenylyltransferase activity"/>
    <property type="evidence" value="ECO:0007669"/>
    <property type="project" value="UniProtKB-EC"/>
</dbReference>
<evidence type="ECO:0000256" key="10">
    <source>
        <dbReference type="ARBA" id="ARBA00029346"/>
    </source>
</evidence>
<dbReference type="PANTHER" id="PTHR21342:SF1">
    <property type="entry name" value="PHOSPHOPANTETHEINE ADENYLYLTRANSFERASE"/>
    <property type="match status" value="1"/>
</dbReference>
<dbReference type="InterPro" id="IPR001980">
    <property type="entry name" value="PPAT"/>
</dbReference>
<evidence type="ECO:0000256" key="9">
    <source>
        <dbReference type="ARBA" id="ARBA00022993"/>
    </source>
</evidence>
<keyword evidence="7" id="KW-0067">ATP-binding</keyword>
<dbReference type="AlphaFoldDB" id="A0A6P1ZAX7"/>
<organism evidence="12 13">
    <name type="scientific">Oceanidesulfovibrio marinus</name>
    <dbReference type="NCBI Taxonomy" id="370038"/>
    <lineage>
        <taxon>Bacteria</taxon>
        <taxon>Pseudomonadati</taxon>
        <taxon>Thermodesulfobacteriota</taxon>
        <taxon>Desulfovibrionia</taxon>
        <taxon>Desulfovibrionales</taxon>
        <taxon>Desulfovibrionaceae</taxon>
        <taxon>Oceanidesulfovibrio</taxon>
    </lineage>
</organism>
<evidence type="ECO:0000313" key="12">
    <source>
        <dbReference type="EMBL" id="TVM24573.1"/>
    </source>
</evidence>
<dbReference type="InterPro" id="IPR014729">
    <property type="entry name" value="Rossmann-like_a/b/a_fold"/>
</dbReference>
<keyword evidence="4" id="KW-0808">Transferase</keyword>
<keyword evidence="8" id="KW-0460">Magnesium</keyword>
<evidence type="ECO:0000313" key="13">
    <source>
        <dbReference type="Proteomes" id="UP000434052"/>
    </source>
</evidence>
<dbReference type="SUPFAM" id="SSF52374">
    <property type="entry name" value="Nucleotidylyl transferase"/>
    <property type="match status" value="1"/>
</dbReference>
<evidence type="ECO:0000256" key="3">
    <source>
        <dbReference type="ARBA" id="ARBA00022490"/>
    </source>
</evidence>
<keyword evidence="5" id="KW-0548">Nucleotidyltransferase</keyword>
<dbReference type="InterPro" id="IPR004821">
    <property type="entry name" value="Cyt_trans-like"/>
</dbReference>
<evidence type="ECO:0000256" key="8">
    <source>
        <dbReference type="ARBA" id="ARBA00022842"/>
    </source>
</evidence>
<dbReference type="PRINTS" id="PR01020">
    <property type="entry name" value="LPSBIOSNTHSS"/>
</dbReference>
<dbReference type="Gene3D" id="3.40.50.620">
    <property type="entry name" value="HUPs"/>
    <property type="match status" value="1"/>
</dbReference>
<feature type="domain" description="Cytidyltransferase-like" evidence="11">
    <location>
        <begin position="5"/>
        <end position="79"/>
    </location>
</feature>
<comment type="catalytic activity">
    <reaction evidence="10">
        <text>(R)-4'-phosphopantetheine + ATP + H(+) = 3'-dephospho-CoA + diphosphate</text>
        <dbReference type="Rhea" id="RHEA:19801"/>
        <dbReference type="ChEBI" id="CHEBI:15378"/>
        <dbReference type="ChEBI" id="CHEBI:30616"/>
        <dbReference type="ChEBI" id="CHEBI:33019"/>
        <dbReference type="ChEBI" id="CHEBI:57328"/>
        <dbReference type="ChEBI" id="CHEBI:61723"/>
        <dbReference type="EC" id="2.7.7.3"/>
    </reaction>
</comment>
<dbReference type="Pfam" id="PF01467">
    <property type="entry name" value="CTP_transf_like"/>
    <property type="match status" value="1"/>
</dbReference>
<dbReference type="EC" id="2.7.7.3" evidence="1"/>
<proteinExistence type="predicted"/>
<dbReference type="PANTHER" id="PTHR21342">
    <property type="entry name" value="PHOSPHOPANTETHEINE ADENYLYLTRANSFERASE"/>
    <property type="match status" value="1"/>
</dbReference>
<evidence type="ECO:0000256" key="7">
    <source>
        <dbReference type="ARBA" id="ARBA00022840"/>
    </source>
</evidence>
<keyword evidence="9" id="KW-0173">Coenzyme A biosynthesis</keyword>
<sequence>KESFAGEDRINVESFDTMLAEYAIERGAKAILRGRSAVSDFEVELQIALRNRQLNRQVKNVFLMKDYRWLYISSTIIKEAARAGGDVRGLVPDPVYFRLKERLGRQVDTTEGMIECRVPYIRTPVRREPSTGGSPPGMA</sequence>
<dbReference type="GO" id="GO:0005524">
    <property type="term" value="F:ATP binding"/>
    <property type="evidence" value="ECO:0007669"/>
    <property type="project" value="UniProtKB-KW"/>
</dbReference>
<evidence type="ECO:0000256" key="1">
    <source>
        <dbReference type="ARBA" id="ARBA00012392"/>
    </source>
</evidence>
<evidence type="ECO:0000259" key="11">
    <source>
        <dbReference type="Pfam" id="PF01467"/>
    </source>
</evidence>
<comment type="caution">
    <text evidence="12">The sequence shown here is derived from an EMBL/GenBank/DDBJ whole genome shotgun (WGS) entry which is preliminary data.</text>
</comment>
<feature type="non-terminal residue" evidence="12">
    <location>
        <position position="1"/>
    </location>
</feature>